<dbReference type="AlphaFoldDB" id="A0A165MC98"/>
<dbReference type="PANTHER" id="PTHR13318">
    <property type="entry name" value="PARTNER OF PAIRED, ISOFORM B-RELATED"/>
    <property type="match status" value="1"/>
</dbReference>
<dbReference type="PANTHER" id="PTHR13318:SF190">
    <property type="entry name" value="PARTNER OF PAIRED, ISOFORM B"/>
    <property type="match status" value="1"/>
</dbReference>
<dbReference type="InParanoid" id="A0A165MC98"/>
<proteinExistence type="predicted"/>
<name>A0A165MC98_EXIGL</name>
<dbReference type="InterPro" id="IPR032675">
    <property type="entry name" value="LRR_dom_sf"/>
</dbReference>
<gene>
    <name evidence="2" type="ORF">EXIGLDRAFT_831828</name>
</gene>
<dbReference type="Gene3D" id="3.80.10.10">
    <property type="entry name" value="Ribonuclease Inhibitor"/>
    <property type="match status" value="1"/>
</dbReference>
<dbReference type="STRING" id="1314781.A0A165MC98"/>
<reference evidence="2 3" key="1">
    <citation type="journal article" date="2016" name="Mol. Biol. Evol.">
        <title>Comparative Genomics of Early-Diverging Mushroom-Forming Fungi Provides Insights into the Origins of Lignocellulose Decay Capabilities.</title>
        <authorList>
            <person name="Nagy L.G."/>
            <person name="Riley R."/>
            <person name="Tritt A."/>
            <person name="Adam C."/>
            <person name="Daum C."/>
            <person name="Floudas D."/>
            <person name="Sun H."/>
            <person name="Yadav J.S."/>
            <person name="Pangilinan J."/>
            <person name="Larsson K.H."/>
            <person name="Matsuura K."/>
            <person name="Barry K."/>
            <person name="Labutti K."/>
            <person name="Kuo R."/>
            <person name="Ohm R.A."/>
            <person name="Bhattacharya S.S."/>
            <person name="Shirouzu T."/>
            <person name="Yoshinaga Y."/>
            <person name="Martin F.M."/>
            <person name="Grigoriev I.V."/>
            <person name="Hibbett D.S."/>
        </authorList>
    </citation>
    <scope>NUCLEOTIDE SEQUENCE [LARGE SCALE GENOMIC DNA]</scope>
    <source>
        <strain evidence="2 3">HHB12029</strain>
    </source>
</reference>
<dbReference type="EMBL" id="KV425913">
    <property type="protein sequence ID" value="KZV99055.1"/>
    <property type="molecule type" value="Genomic_DNA"/>
</dbReference>
<dbReference type="GO" id="GO:0031146">
    <property type="term" value="P:SCF-dependent proteasomal ubiquitin-dependent protein catabolic process"/>
    <property type="evidence" value="ECO:0007669"/>
    <property type="project" value="TreeGrafter"/>
</dbReference>
<dbReference type="GO" id="GO:0019005">
    <property type="term" value="C:SCF ubiquitin ligase complex"/>
    <property type="evidence" value="ECO:0007669"/>
    <property type="project" value="TreeGrafter"/>
</dbReference>
<protein>
    <submittedName>
        <fullName evidence="2">RNI-like protein</fullName>
    </submittedName>
</protein>
<evidence type="ECO:0000256" key="1">
    <source>
        <dbReference type="SAM" id="MobiDB-lite"/>
    </source>
</evidence>
<dbReference type="OrthoDB" id="550575at2759"/>
<sequence>MPPKRKSAASSNASPRKRRRADTTDSDSDDGEVHQFGAATKDDERDARAFSTAATTATRATRSLPFTGPCPPLSSFAIRVAAGAISKLYTGKRAERTKTQLLRVPDHVVPRLFAQLRALHPTLLNNTIISTYFLRGNEVVLTGDLPGVSAATIAAIPRLGSPATLHTLELSGLQAKTLSDDAAAKVLKQLPALEKLVLRDSKGVGHLAVTSAAKHCQRLRFVNLNYTQATADSVTLLISSCPHLTTLKLAAVLPLNKSGLKPLLALAKHAVTNTQLVAGQNIVNLKLRSLTITPEPAYRALLSFFPNLRRLDLSHTNVHFNDALVGDVPPALEKLAINHTPTTGAELCEVLGRFTHLRTLNIAALGAGKGTPGMHSTTMFALTPQVLRVVTNTLAGFENLENLSLAASARLTAHEVVYEDQLSAFQDFLARVGRRCKFLDLSNISDLKSRDLSTLVGDEDAPPPALEHLLLSGCTKIDDDAAVFIASCVNLRVLELESTSIRSEGVFQILDRCQKLESIDLTGCRGVRIHDRRRIFEAWEADRGAGSG</sequence>
<dbReference type="SUPFAM" id="SSF52047">
    <property type="entry name" value="RNI-like"/>
    <property type="match status" value="1"/>
</dbReference>
<accession>A0A165MC98</accession>
<feature type="region of interest" description="Disordered" evidence="1">
    <location>
        <begin position="1"/>
        <end position="46"/>
    </location>
</feature>
<dbReference type="Proteomes" id="UP000077266">
    <property type="component" value="Unassembled WGS sequence"/>
</dbReference>
<organism evidence="2 3">
    <name type="scientific">Exidia glandulosa HHB12029</name>
    <dbReference type="NCBI Taxonomy" id="1314781"/>
    <lineage>
        <taxon>Eukaryota</taxon>
        <taxon>Fungi</taxon>
        <taxon>Dikarya</taxon>
        <taxon>Basidiomycota</taxon>
        <taxon>Agaricomycotina</taxon>
        <taxon>Agaricomycetes</taxon>
        <taxon>Auriculariales</taxon>
        <taxon>Exidiaceae</taxon>
        <taxon>Exidia</taxon>
    </lineage>
</organism>
<evidence type="ECO:0000313" key="3">
    <source>
        <dbReference type="Proteomes" id="UP000077266"/>
    </source>
</evidence>
<evidence type="ECO:0000313" key="2">
    <source>
        <dbReference type="EMBL" id="KZV99055.1"/>
    </source>
</evidence>
<keyword evidence="3" id="KW-1185">Reference proteome</keyword>